<reference evidence="2 3" key="1">
    <citation type="journal article" date="2018" name="Mol. Ecol.">
        <title>The obligate alkalophilic soda-lake fungus Sodiomyces alkalinus has shifted to a protein diet.</title>
        <authorList>
            <person name="Grum-Grzhimaylo A.A."/>
            <person name="Falkoski D.L."/>
            <person name="van den Heuvel J."/>
            <person name="Valero-Jimenez C.A."/>
            <person name="Min B."/>
            <person name="Choi I.G."/>
            <person name="Lipzen A."/>
            <person name="Daum C.G."/>
            <person name="Aanen D.K."/>
            <person name="Tsang A."/>
            <person name="Henrissat B."/>
            <person name="Bilanenko E.N."/>
            <person name="de Vries R.P."/>
            <person name="van Kan J.A.L."/>
            <person name="Grigoriev I.V."/>
            <person name="Debets A.J.M."/>
        </authorList>
    </citation>
    <scope>NUCLEOTIDE SEQUENCE [LARGE SCALE GENOMIC DNA]</scope>
    <source>
        <strain evidence="2 3">F11</strain>
    </source>
</reference>
<dbReference type="EMBL" id="ML119051">
    <property type="protein sequence ID" value="ROT41969.1"/>
    <property type="molecule type" value="Genomic_DNA"/>
</dbReference>
<sequence length="196" mass="21444">MRKLAAEKAKGKNAAARAKKALEGCKRAKLREKQTGKILQKRADMDAKDLYGNHILFGQKGPRGVTSGNPDDPGGPGLAAHNLVVATFMLLAVLVLLCFGLYLQRTFCKRRKSRVRQGADVRKQHGELPRDAETYNDGLELGLPHEAEYKNDPISEKMESGVTFGGREYETVTGVTGFNTSPSWTWTTPTVGPITS</sequence>
<feature type="transmembrane region" description="Helical" evidence="1">
    <location>
        <begin position="83"/>
        <end position="103"/>
    </location>
</feature>
<accession>A0A3N2Q5B6</accession>
<organism evidence="2 3">
    <name type="scientific">Sodiomyces alkalinus (strain CBS 110278 / VKM F-3762 / F11)</name>
    <name type="common">Alkaliphilic filamentous fungus</name>
    <dbReference type="NCBI Taxonomy" id="1314773"/>
    <lineage>
        <taxon>Eukaryota</taxon>
        <taxon>Fungi</taxon>
        <taxon>Dikarya</taxon>
        <taxon>Ascomycota</taxon>
        <taxon>Pezizomycotina</taxon>
        <taxon>Sordariomycetes</taxon>
        <taxon>Hypocreomycetidae</taxon>
        <taxon>Glomerellales</taxon>
        <taxon>Plectosphaerellaceae</taxon>
        <taxon>Sodiomyces</taxon>
    </lineage>
</organism>
<dbReference type="GeneID" id="39577878"/>
<proteinExistence type="predicted"/>
<dbReference type="RefSeq" id="XP_028469775.1">
    <property type="nucleotide sequence ID" value="XM_028609400.1"/>
</dbReference>
<evidence type="ECO:0000313" key="3">
    <source>
        <dbReference type="Proteomes" id="UP000272025"/>
    </source>
</evidence>
<keyword evidence="1" id="KW-0472">Membrane</keyword>
<dbReference type="Proteomes" id="UP000272025">
    <property type="component" value="Unassembled WGS sequence"/>
</dbReference>
<dbReference type="AlphaFoldDB" id="A0A3N2Q5B6"/>
<evidence type="ECO:0000313" key="2">
    <source>
        <dbReference type="EMBL" id="ROT41969.1"/>
    </source>
</evidence>
<gene>
    <name evidence="2" type="ORF">SODALDRAFT_318752</name>
</gene>
<keyword evidence="1" id="KW-1133">Transmembrane helix</keyword>
<name>A0A3N2Q5B6_SODAK</name>
<keyword evidence="3" id="KW-1185">Reference proteome</keyword>
<protein>
    <submittedName>
        <fullName evidence="2">Uncharacterized protein</fullName>
    </submittedName>
</protein>
<evidence type="ECO:0000256" key="1">
    <source>
        <dbReference type="SAM" id="Phobius"/>
    </source>
</evidence>
<keyword evidence="1" id="KW-0812">Transmembrane</keyword>